<reference evidence="3 4" key="1">
    <citation type="journal article" date="2011" name="ISME J.">
        <title>Community ecology of hot spring cyanobacterial mats: predominant populations and their functional potential.</title>
        <authorList>
            <person name="Klatt C.G."/>
            <person name="Wood J.M."/>
            <person name="Rusch D.B."/>
            <person name="Bateson M.M."/>
            <person name="Hamamura N."/>
            <person name="Heidelberg J.F."/>
            <person name="Grossman A.R."/>
            <person name="Bhaya D."/>
            <person name="Cohan F.M."/>
            <person name="Kuhl M."/>
            <person name="Bryant D.A."/>
            <person name="Ward D.M."/>
        </authorList>
    </citation>
    <scope>NUCLEOTIDE SEQUENCE [LARGE SCALE GENOMIC DNA]</scope>
    <source>
        <strain evidence="3">OS</strain>
    </source>
</reference>
<evidence type="ECO:0000313" key="4">
    <source>
        <dbReference type="Proteomes" id="UP000266389"/>
    </source>
</evidence>
<organism evidence="3 4">
    <name type="scientific">Candidatus Thermochlorobacter aerophilus</name>
    <dbReference type="NCBI Taxonomy" id="1868324"/>
    <lineage>
        <taxon>Bacteria</taxon>
        <taxon>Pseudomonadati</taxon>
        <taxon>Chlorobiota</taxon>
        <taxon>Chlorobiia</taxon>
        <taxon>Chlorobiales</taxon>
        <taxon>Candidatus Thermochlorobacteriaceae</taxon>
        <taxon>Candidatus Thermochlorobacter</taxon>
    </lineage>
</organism>
<dbReference type="GO" id="GO:0005524">
    <property type="term" value="F:ATP binding"/>
    <property type="evidence" value="ECO:0007669"/>
    <property type="project" value="InterPro"/>
</dbReference>
<dbReference type="EMBL" id="PHFL01000056">
    <property type="protein sequence ID" value="RFM23863.1"/>
    <property type="molecule type" value="Genomic_DNA"/>
</dbReference>
<evidence type="ECO:0008006" key="5">
    <source>
        <dbReference type="Google" id="ProtNLM"/>
    </source>
</evidence>
<dbReference type="Pfam" id="PF13175">
    <property type="entry name" value="AAA_15"/>
    <property type="match status" value="1"/>
</dbReference>
<dbReference type="SUPFAM" id="SSF52540">
    <property type="entry name" value="P-loop containing nucleoside triphosphate hydrolases"/>
    <property type="match status" value="1"/>
</dbReference>
<gene>
    <name evidence="3" type="ORF">D0433_08735</name>
</gene>
<name>A0A395LZA3_9BACT</name>
<dbReference type="InterPro" id="IPR014592">
    <property type="entry name" value="P-loop_UCP034888"/>
</dbReference>
<dbReference type="Gene3D" id="3.40.50.300">
    <property type="entry name" value="P-loop containing nucleotide triphosphate hydrolases"/>
    <property type="match status" value="1"/>
</dbReference>
<dbReference type="GO" id="GO:0016887">
    <property type="term" value="F:ATP hydrolysis activity"/>
    <property type="evidence" value="ECO:0007669"/>
    <property type="project" value="InterPro"/>
</dbReference>
<dbReference type="InterPro" id="IPR003959">
    <property type="entry name" value="ATPase_AAA_core"/>
</dbReference>
<protein>
    <recommendedName>
        <fullName evidence="5">DUF3696 domain-containing protein</fullName>
    </recommendedName>
</protein>
<dbReference type="InterPro" id="IPR027417">
    <property type="entry name" value="P-loop_NTPase"/>
</dbReference>
<evidence type="ECO:0000259" key="1">
    <source>
        <dbReference type="Pfam" id="PF13175"/>
    </source>
</evidence>
<proteinExistence type="predicted"/>
<accession>A0A395LZA3</accession>
<feature type="domain" description="ATPase AAA-type core" evidence="2">
    <location>
        <begin position="287"/>
        <end position="362"/>
    </location>
</feature>
<dbReference type="InterPro" id="IPR051396">
    <property type="entry name" value="Bact_Antivir_Def_Nuclease"/>
</dbReference>
<dbReference type="PANTHER" id="PTHR43581:SF2">
    <property type="entry name" value="EXCINUCLEASE ATPASE SUBUNIT"/>
    <property type="match status" value="1"/>
</dbReference>
<dbReference type="PANTHER" id="PTHR43581">
    <property type="entry name" value="ATP/GTP PHOSPHATASE"/>
    <property type="match status" value="1"/>
</dbReference>
<comment type="caution">
    <text evidence="3">The sequence shown here is derived from an EMBL/GenBank/DDBJ whole genome shotgun (WGS) entry which is preliminary data.</text>
</comment>
<sequence length="431" mass="47256">MTIERVILAGFKSFAERTEVALRPLTILAGANGAGKSTLMHALLLLKQTLESDYDAGPLRLDGPHVAFSRVEQMLWAGPPQRAAQFTLGLHLSSRHGYEVTFRQGEGGTLPLEIAQATYVYRDQRAALSLEPSQEQFAAYLRLLGSLGIVLPNRQDLVPSGRVQRQGFFLFIPSLTRARDGEQADSLSLFRPPISPDVERDVRGIIHLPGLRGNPSRTYPAAAVGSSFRGPFTHYVAGVIAEWQRLQDGLVSRLKDDLFELGLTSNVRAQPVSDVEFALRVGRTPGAESDDLVDIADTGLGLSQALPVLVALLVAEPGQLVLVEHPELHLHPRAVRALAGPLRRAIERGVWVVLETHSDLLLISLQEQVARGALRPEDVLLHWVQRDERGASVLHSTTLDANGDWGEDVPVDFEDIRLNAVSSYLKATFKM</sequence>
<dbReference type="AlphaFoldDB" id="A0A395LZA3"/>
<evidence type="ECO:0000313" key="3">
    <source>
        <dbReference type="EMBL" id="RFM23863.1"/>
    </source>
</evidence>
<feature type="domain" description="Endonuclease GajA/Old nuclease/RecF-like AAA" evidence="1">
    <location>
        <begin position="1"/>
        <end position="50"/>
    </location>
</feature>
<dbReference type="Proteomes" id="UP000266389">
    <property type="component" value="Unassembled WGS sequence"/>
</dbReference>
<dbReference type="InterPro" id="IPR041685">
    <property type="entry name" value="AAA_GajA/Old/RecF-like"/>
</dbReference>
<evidence type="ECO:0000259" key="2">
    <source>
        <dbReference type="Pfam" id="PF13304"/>
    </source>
</evidence>
<dbReference type="PIRSF" id="PIRSF034888">
    <property type="entry name" value="P-loop_UCP034888"/>
    <property type="match status" value="1"/>
</dbReference>
<dbReference type="Pfam" id="PF13304">
    <property type="entry name" value="AAA_21"/>
    <property type="match status" value="1"/>
</dbReference>